<dbReference type="GeneID" id="34234552"/>
<dbReference type="GO" id="GO:0005975">
    <property type="term" value="P:carbohydrate metabolic process"/>
    <property type="evidence" value="ECO:0007669"/>
    <property type="project" value="InterPro"/>
</dbReference>
<dbReference type="PANTHER" id="PTHR11927:SF9">
    <property type="entry name" value="L-FUCOSYLTRANSFERASE"/>
    <property type="match status" value="1"/>
</dbReference>
<dbReference type="GO" id="GO:0016020">
    <property type="term" value="C:membrane"/>
    <property type="evidence" value="ECO:0007669"/>
    <property type="project" value="InterPro"/>
</dbReference>
<dbReference type="CDD" id="cd11301">
    <property type="entry name" value="Fut1_Fut2_like"/>
    <property type="match status" value="1"/>
</dbReference>
<evidence type="ECO:0000313" key="3">
    <source>
        <dbReference type="EMBL" id="SDZ74732.1"/>
    </source>
</evidence>
<proteinExistence type="predicted"/>
<protein>
    <submittedName>
        <fullName evidence="3">Glycosyl transferase family 11</fullName>
    </submittedName>
</protein>
<dbReference type="PANTHER" id="PTHR11927">
    <property type="entry name" value="GALACTOSIDE 2-L-FUCOSYLTRANSFERASE"/>
    <property type="match status" value="1"/>
</dbReference>
<organism evidence="3 4">
    <name type="scientific">Acidovorax soli</name>
    <dbReference type="NCBI Taxonomy" id="592050"/>
    <lineage>
        <taxon>Bacteria</taxon>
        <taxon>Pseudomonadati</taxon>
        <taxon>Pseudomonadota</taxon>
        <taxon>Betaproteobacteria</taxon>
        <taxon>Burkholderiales</taxon>
        <taxon>Comamonadaceae</taxon>
        <taxon>Acidovorax</taxon>
    </lineage>
</organism>
<evidence type="ECO:0000256" key="1">
    <source>
        <dbReference type="ARBA" id="ARBA00022676"/>
    </source>
</evidence>
<evidence type="ECO:0000313" key="4">
    <source>
        <dbReference type="Proteomes" id="UP000199002"/>
    </source>
</evidence>
<gene>
    <name evidence="3" type="ORF">SAMN05421875_101195</name>
</gene>
<name>A0A1H3VKU6_9BURK</name>
<dbReference type="RefSeq" id="WP_092696600.1">
    <property type="nucleotide sequence ID" value="NZ_CAXIQW010000050.1"/>
</dbReference>
<accession>A0A1H3VKU6</accession>
<dbReference type="EMBL" id="FNQJ01000001">
    <property type="protein sequence ID" value="SDZ74732.1"/>
    <property type="molecule type" value="Genomic_DNA"/>
</dbReference>
<keyword evidence="2 3" id="KW-0808">Transferase</keyword>
<keyword evidence="4" id="KW-1185">Reference proteome</keyword>
<reference evidence="4" key="1">
    <citation type="submission" date="2016-10" db="EMBL/GenBank/DDBJ databases">
        <authorList>
            <person name="Varghese N."/>
            <person name="Submissions S."/>
        </authorList>
    </citation>
    <scope>NUCLEOTIDE SEQUENCE [LARGE SCALE GENOMIC DNA]</scope>
    <source>
        <strain evidence="4">DSM 25157</strain>
    </source>
</reference>
<evidence type="ECO:0000256" key="2">
    <source>
        <dbReference type="ARBA" id="ARBA00022679"/>
    </source>
</evidence>
<dbReference type="Pfam" id="PF01531">
    <property type="entry name" value="Glyco_transf_11"/>
    <property type="match status" value="1"/>
</dbReference>
<keyword evidence="1" id="KW-0328">Glycosyltransferase</keyword>
<dbReference type="InterPro" id="IPR002516">
    <property type="entry name" value="Glyco_trans_11"/>
</dbReference>
<dbReference type="AlphaFoldDB" id="A0A1H3VKU6"/>
<dbReference type="Proteomes" id="UP000199002">
    <property type="component" value="Unassembled WGS sequence"/>
</dbReference>
<sequence length="292" mass="33875">MIITNIIGGLGNQMFQYASGRSLSLRTGRSLRLATDQFEAYTLHNGFELQRVFHIEAPLATEAEVRQLLGWQASPALRRLFGRPAMRWLTGNRWGNEPHFQFWPGLAALQGPRYLHGYWHTERYFQEYADQIRADFAFRMEWDAQDEAVRQRMRAQPSASLHVRRGDYTHAKNQGVYALCGLDYYREAIRLLRERVPGVRLFAFSDDPDWVDAHLGTEFGPIETVRHNSGNRSVHDMRLMSQADHHIIANSSFSWWGAWLNPAPDKIVVAPRHWFLNGTDDRDLIPTSWIRV</sequence>
<dbReference type="Gene3D" id="3.40.50.11350">
    <property type="match status" value="1"/>
</dbReference>
<dbReference type="STRING" id="592050.SAMN05421875_101195"/>
<dbReference type="GO" id="GO:0008107">
    <property type="term" value="F:galactoside 2-alpha-L-fucosyltransferase activity"/>
    <property type="evidence" value="ECO:0007669"/>
    <property type="project" value="InterPro"/>
</dbReference>